<sequence>MEVLIFIVGAAGYAGVEYLYRGYTHWTMVLTGGACLLAFYCYTKETKDTPLLVQAAAGACIVTVFEFFVGVVVNLWYGWHVWDYSREPGNLLGQICPLFSFIWFLLCLIILMLFSALDSWYNKMRKTSISDR</sequence>
<reference evidence="2" key="1">
    <citation type="submission" date="2020-08" db="EMBL/GenBank/DDBJ databases">
        <authorList>
            <person name="Liu C."/>
            <person name="Sun Q."/>
        </authorList>
    </citation>
    <scope>NUCLEOTIDE SEQUENCE</scope>
    <source>
        <strain evidence="2">BX16</strain>
    </source>
</reference>
<gene>
    <name evidence="2" type="ORF">H8876_05095</name>
</gene>
<proteinExistence type="predicted"/>
<accession>A0A923NAV4</accession>
<feature type="transmembrane region" description="Helical" evidence="1">
    <location>
        <begin position="55"/>
        <end position="79"/>
    </location>
</feature>
<dbReference type="EMBL" id="JACRWC010000063">
    <property type="protein sequence ID" value="MBC5999370.1"/>
    <property type="molecule type" value="Genomic_DNA"/>
</dbReference>
<evidence type="ECO:0000313" key="2">
    <source>
        <dbReference type="EMBL" id="MBC5999370.1"/>
    </source>
</evidence>
<protein>
    <submittedName>
        <fullName evidence="2">Uncharacterized protein</fullName>
    </submittedName>
</protein>
<keyword evidence="3" id="KW-1185">Reference proteome</keyword>
<keyword evidence="1" id="KW-0472">Membrane</keyword>
<dbReference type="InterPro" id="IPR010540">
    <property type="entry name" value="CmpB_TMEM229"/>
</dbReference>
<dbReference type="Proteomes" id="UP000644115">
    <property type="component" value="Unassembled WGS sequence"/>
</dbReference>
<name>A0A923NAV4_9FIRM</name>
<keyword evidence="1" id="KW-0812">Transmembrane</keyword>
<feature type="transmembrane region" description="Helical" evidence="1">
    <location>
        <begin position="91"/>
        <end position="117"/>
    </location>
</feature>
<dbReference type="AlphaFoldDB" id="A0A923NAV4"/>
<feature type="transmembrane region" description="Helical" evidence="1">
    <location>
        <begin position="24"/>
        <end position="43"/>
    </location>
</feature>
<dbReference type="RefSeq" id="WP_249286815.1">
    <property type="nucleotide sequence ID" value="NZ_JACRWC010000063.1"/>
</dbReference>
<evidence type="ECO:0000256" key="1">
    <source>
        <dbReference type="SAM" id="Phobius"/>
    </source>
</evidence>
<comment type="caution">
    <text evidence="2">The sequence shown here is derived from an EMBL/GenBank/DDBJ whole genome shotgun (WGS) entry which is preliminary data.</text>
</comment>
<evidence type="ECO:0000313" key="3">
    <source>
        <dbReference type="Proteomes" id="UP000644115"/>
    </source>
</evidence>
<organism evidence="2 3">
    <name type="scientific">Lentihominibacter faecis</name>
    <dbReference type="NCBI Taxonomy" id="2764712"/>
    <lineage>
        <taxon>Bacteria</taxon>
        <taxon>Bacillati</taxon>
        <taxon>Bacillota</taxon>
        <taxon>Clostridia</taxon>
        <taxon>Peptostreptococcales</taxon>
        <taxon>Anaerovoracaceae</taxon>
        <taxon>Lentihominibacter</taxon>
    </lineage>
</organism>
<dbReference type="Pfam" id="PF06541">
    <property type="entry name" value="ABC_trans_CmpB"/>
    <property type="match status" value="1"/>
</dbReference>
<keyword evidence="1" id="KW-1133">Transmembrane helix</keyword>